<name>A0A8X7P6J4_BRACI</name>
<evidence type="ECO:0000256" key="1">
    <source>
        <dbReference type="SAM" id="MobiDB-lite"/>
    </source>
</evidence>
<comment type="caution">
    <text evidence="3">The sequence shown here is derived from an EMBL/GenBank/DDBJ whole genome shotgun (WGS) entry which is preliminary data.</text>
</comment>
<feature type="region of interest" description="Disordered" evidence="1">
    <location>
        <begin position="92"/>
        <end position="115"/>
    </location>
</feature>
<dbReference type="Proteomes" id="UP000886595">
    <property type="component" value="Unassembled WGS sequence"/>
</dbReference>
<proteinExistence type="predicted"/>
<evidence type="ECO:0000259" key="2">
    <source>
        <dbReference type="Pfam" id="PF04937"/>
    </source>
</evidence>
<dbReference type="PANTHER" id="PTHR32166">
    <property type="entry name" value="OSJNBA0013A04.12 PROTEIN"/>
    <property type="match status" value="1"/>
</dbReference>
<feature type="compositionally biased region" description="Basic and acidic residues" evidence="1">
    <location>
        <begin position="102"/>
        <end position="115"/>
    </location>
</feature>
<dbReference type="EMBL" id="JAAMPC010000017">
    <property type="protein sequence ID" value="KAG2246131.1"/>
    <property type="molecule type" value="Genomic_DNA"/>
</dbReference>
<dbReference type="OrthoDB" id="1741262at2759"/>
<reference evidence="3 4" key="1">
    <citation type="submission" date="2020-02" db="EMBL/GenBank/DDBJ databases">
        <authorList>
            <person name="Ma Q."/>
            <person name="Huang Y."/>
            <person name="Song X."/>
            <person name="Pei D."/>
        </authorList>
    </citation>
    <scope>NUCLEOTIDE SEQUENCE [LARGE SCALE GENOMIC DNA]</scope>
    <source>
        <strain evidence="3">Sxm20200214</strain>
        <tissue evidence="3">Leaf</tissue>
    </source>
</reference>
<gene>
    <name evidence="3" type="ORF">Bca52824_085759</name>
</gene>
<dbReference type="Pfam" id="PF04937">
    <property type="entry name" value="DUF659"/>
    <property type="match status" value="1"/>
</dbReference>
<dbReference type="SUPFAM" id="SSF53098">
    <property type="entry name" value="Ribonuclease H-like"/>
    <property type="match status" value="1"/>
</dbReference>
<evidence type="ECO:0000313" key="4">
    <source>
        <dbReference type="Proteomes" id="UP000886595"/>
    </source>
</evidence>
<evidence type="ECO:0000313" key="3">
    <source>
        <dbReference type="EMBL" id="KAG2246131.1"/>
    </source>
</evidence>
<accession>A0A8X7P6J4</accession>
<keyword evidence="4" id="KW-1185">Reference proteome</keyword>
<dbReference type="AlphaFoldDB" id="A0A8X7P6J4"/>
<sequence>MEIREHGVTVDKKKQRVKCNYCGKEVQGFWRLKLHLGGVSGDVTLCDQVTFNVREAFRSMVMKQKIYSTAAAETRRVVGNVQMGNGLNKRGRLEISSSKSVSPEKRTTSVEASNKHDMDFQSNNAQKCIARFFYENGFDFSAVDSPGFREMMSVSGGGDIPGSHDLNGWMLQEAVKEVQEDVKKIKDSWAVTGCSILLDAWVDHKGHDLVTFVADSPAGPVYLKSFDVSDIKSNANALLSLVDGLAGVHNVVQIIACSTSGWVGELGKSFAANNSNMFWSVSISHCFELMLVEIEKMDSFGGILDKVNNITEFLYNNPLVWELFKDPSHGNDMTVSSSEFVFATPYLTLENVFKAKNNLAAMFASSDWNKEEGTSISKFVKDLSDPEVTTGFVSSLVHMVKECHVQAKISAQLKMYTLGQGCFDKASQADQITDIAPSEWWAQKASQHPELQSFAIKILSQTCEGASKYKLKRSVAEKLLLTRGMSRFEEQHLEEFAFVHYSLHLQRSKATN</sequence>
<dbReference type="InterPro" id="IPR012337">
    <property type="entry name" value="RNaseH-like_sf"/>
</dbReference>
<dbReference type="InterPro" id="IPR007021">
    <property type="entry name" value="DUF659"/>
</dbReference>
<organism evidence="3 4">
    <name type="scientific">Brassica carinata</name>
    <name type="common">Ethiopian mustard</name>
    <name type="synonym">Abyssinian cabbage</name>
    <dbReference type="NCBI Taxonomy" id="52824"/>
    <lineage>
        <taxon>Eukaryota</taxon>
        <taxon>Viridiplantae</taxon>
        <taxon>Streptophyta</taxon>
        <taxon>Embryophyta</taxon>
        <taxon>Tracheophyta</taxon>
        <taxon>Spermatophyta</taxon>
        <taxon>Magnoliopsida</taxon>
        <taxon>eudicotyledons</taxon>
        <taxon>Gunneridae</taxon>
        <taxon>Pentapetalae</taxon>
        <taxon>rosids</taxon>
        <taxon>malvids</taxon>
        <taxon>Brassicales</taxon>
        <taxon>Brassicaceae</taxon>
        <taxon>Brassiceae</taxon>
        <taxon>Brassica</taxon>
    </lineage>
</organism>
<dbReference type="PANTHER" id="PTHR32166:SF63">
    <property type="entry name" value="HAT TRANSPOSON SUPERFAMILY PROTEIN"/>
    <property type="match status" value="1"/>
</dbReference>
<protein>
    <recommendedName>
        <fullName evidence="2">DUF659 domain-containing protein</fullName>
    </recommendedName>
</protein>
<feature type="domain" description="DUF659" evidence="2">
    <location>
        <begin position="161"/>
        <end position="310"/>
    </location>
</feature>